<dbReference type="Proteomes" id="UP000243778">
    <property type="component" value="Unassembled WGS sequence"/>
</dbReference>
<dbReference type="SMART" id="SM00267">
    <property type="entry name" value="GGDEF"/>
    <property type="match status" value="1"/>
</dbReference>
<dbReference type="EMBL" id="FNNU01000003">
    <property type="protein sequence ID" value="SDX09720.1"/>
    <property type="molecule type" value="Genomic_DNA"/>
</dbReference>
<proteinExistence type="predicted"/>
<feature type="domain" description="HAMP" evidence="9">
    <location>
        <begin position="314"/>
        <end position="366"/>
    </location>
</feature>
<evidence type="ECO:0000256" key="7">
    <source>
        <dbReference type="ARBA" id="ARBA00023136"/>
    </source>
</evidence>
<gene>
    <name evidence="11" type="ORF">SAMN05216287_2088</name>
</gene>
<feature type="transmembrane region" description="Helical" evidence="8">
    <location>
        <begin position="294"/>
        <end position="312"/>
    </location>
</feature>
<evidence type="ECO:0000259" key="9">
    <source>
        <dbReference type="PROSITE" id="PS50885"/>
    </source>
</evidence>
<dbReference type="STRING" id="1007099.SAMN05216287_2088"/>
<protein>
    <submittedName>
        <fullName evidence="11">Diguanylate cyclase (GGDEF) domain-containing protein</fullName>
    </submittedName>
</protein>
<keyword evidence="4" id="KW-1003">Cell membrane</keyword>
<dbReference type="SUPFAM" id="SSF158472">
    <property type="entry name" value="HAMP domain-like"/>
    <property type="match status" value="1"/>
</dbReference>
<keyword evidence="12" id="KW-1185">Reference proteome</keyword>
<accession>A0A1H2YWZ0</accession>
<dbReference type="InterPro" id="IPR000160">
    <property type="entry name" value="GGDEF_dom"/>
</dbReference>
<dbReference type="GO" id="GO:0005886">
    <property type="term" value="C:plasma membrane"/>
    <property type="evidence" value="ECO:0007669"/>
    <property type="project" value="UniProtKB-SubCell"/>
</dbReference>
<dbReference type="InterPro" id="IPR043128">
    <property type="entry name" value="Rev_trsase/Diguanyl_cyclase"/>
</dbReference>
<dbReference type="Gene3D" id="6.10.340.10">
    <property type="match status" value="1"/>
</dbReference>
<dbReference type="FunFam" id="3.30.70.270:FF:000001">
    <property type="entry name" value="Diguanylate cyclase domain protein"/>
    <property type="match status" value="1"/>
</dbReference>
<comment type="cofactor">
    <cofactor evidence="1">
        <name>Mg(2+)</name>
        <dbReference type="ChEBI" id="CHEBI:18420"/>
    </cofactor>
</comment>
<evidence type="ECO:0000256" key="2">
    <source>
        <dbReference type="ARBA" id="ARBA00004533"/>
    </source>
</evidence>
<dbReference type="PROSITE" id="PS50887">
    <property type="entry name" value="GGDEF"/>
    <property type="match status" value="1"/>
</dbReference>
<dbReference type="CDD" id="cd01949">
    <property type="entry name" value="GGDEF"/>
    <property type="match status" value="1"/>
</dbReference>
<organism evidence="11 12">
    <name type="scientific">Pseudomonas kuykendallii</name>
    <dbReference type="NCBI Taxonomy" id="1007099"/>
    <lineage>
        <taxon>Bacteria</taxon>
        <taxon>Pseudomonadati</taxon>
        <taxon>Pseudomonadota</taxon>
        <taxon>Gammaproteobacteria</taxon>
        <taxon>Pseudomonadales</taxon>
        <taxon>Pseudomonadaceae</taxon>
        <taxon>Pseudomonas</taxon>
    </lineage>
</organism>
<keyword evidence="6 8" id="KW-1133">Transmembrane helix</keyword>
<evidence type="ECO:0000259" key="10">
    <source>
        <dbReference type="PROSITE" id="PS50887"/>
    </source>
</evidence>
<comment type="subcellular location">
    <subcellularLocation>
        <location evidence="2">Cell inner membrane</location>
    </subcellularLocation>
    <subcellularLocation>
        <location evidence="3">Cell membrane</location>
        <topology evidence="3">Multi-pass membrane protein</topology>
    </subcellularLocation>
</comment>
<dbReference type="NCBIfam" id="TIGR00254">
    <property type="entry name" value="GGDEF"/>
    <property type="match status" value="1"/>
</dbReference>
<dbReference type="PANTHER" id="PTHR46663">
    <property type="entry name" value="DIGUANYLATE CYCLASE DGCT-RELATED"/>
    <property type="match status" value="1"/>
</dbReference>
<evidence type="ECO:0000256" key="5">
    <source>
        <dbReference type="ARBA" id="ARBA00022692"/>
    </source>
</evidence>
<dbReference type="AlphaFoldDB" id="A0A1H2YWZ0"/>
<sequence length="542" mass="59981">MHATRSLRSRFALLIALLAVTLCLLLGGAIYSESSKRIRQEVGQQLADLSYQMIERLDRDMANRARMLDVLASLNTLREPDDLGQIRALLDRMKSQFQSVAWTGYTDAEGNVLAATGGVLEGANIAQRPVFSEGIKGRFVGDVHEAVLLAKLLPNPTGEAMKFVDVALPVNALDGRVIGVLATHLSWAWADEVRRSLMLPQQERNQVEFLVLSSDRRVLLGPKDMIGERLDLPALADKRDNFWSVQEWSDERLYLTGFARSRGNGDYRGLGWTVVTRQQVDLAYAPAVEMGRDILIWGAGLALIFAAIGWLMTTYYTRPLREIAAAADRLSAGEIAVIPEVRGSREIQSLSHSIRGMVESLTQQKSELGIMENLAHHDPLTGLPNRAALDKFLRYAQQQAHGTLALLYLDLDGFKPINDRFGHGVGDQLLREVAIRLRACLRDGDLVARLGGDEFLMVLKVSKEDAPMQSEQIAARALRALREPFMLESQQAQVGCSIGGALWPLDAEGIEQALELADQALYRAKSAGRNRAEFHRQWAPAA</sequence>
<evidence type="ECO:0000256" key="3">
    <source>
        <dbReference type="ARBA" id="ARBA00004651"/>
    </source>
</evidence>
<dbReference type="InterPro" id="IPR033479">
    <property type="entry name" value="dCache_1"/>
</dbReference>
<evidence type="ECO:0000256" key="6">
    <source>
        <dbReference type="ARBA" id="ARBA00022989"/>
    </source>
</evidence>
<keyword evidence="5 8" id="KW-0812">Transmembrane</keyword>
<feature type="domain" description="GGDEF" evidence="10">
    <location>
        <begin position="402"/>
        <end position="537"/>
    </location>
</feature>
<dbReference type="Pfam" id="PF00990">
    <property type="entry name" value="GGDEF"/>
    <property type="match status" value="1"/>
</dbReference>
<dbReference type="SUPFAM" id="SSF55073">
    <property type="entry name" value="Nucleotide cyclase"/>
    <property type="match status" value="1"/>
</dbReference>
<dbReference type="OrthoDB" id="9812260at2"/>
<dbReference type="PROSITE" id="PS50885">
    <property type="entry name" value="HAMP"/>
    <property type="match status" value="1"/>
</dbReference>
<dbReference type="Pfam" id="PF02743">
    <property type="entry name" value="dCache_1"/>
    <property type="match status" value="1"/>
</dbReference>
<evidence type="ECO:0000313" key="11">
    <source>
        <dbReference type="EMBL" id="SDX09720.1"/>
    </source>
</evidence>
<dbReference type="GO" id="GO:0003824">
    <property type="term" value="F:catalytic activity"/>
    <property type="evidence" value="ECO:0007669"/>
    <property type="project" value="UniProtKB-ARBA"/>
</dbReference>
<evidence type="ECO:0000313" key="12">
    <source>
        <dbReference type="Proteomes" id="UP000243778"/>
    </source>
</evidence>
<dbReference type="InterPro" id="IPR003660">
    <property type="entry name" value="HAMP_dom"/>
</dbReference>
<evidence type="ECO:0000256" key="1">
    <source>
        <dbReference type="ARBA" id="ARBA00001946"/>
    </source>
</evidence>
<evidence type="ECO:0000256" key="4">
    <source>
        <dbReference type="ARBA" id="ARBA00022475"/>
    </source>
</evidence>
<dbReference type="Gene3D" id="3.30.450.20">
    <property type="entry name" value="PAS domain"/>
    <property type="match status" value="1"/>
</dbReference>
<dbReference type="InterPro" id="IPR052163">
    <property type="entry name" value="DGC-Regulatory_Protein"/>
</dbReference>
<dbReference type="PANTHER" id="PTHR46663:SF2">
    <property type="entry name" value="GGDEF DOMAIN-CONTAINING PROTEIN"/>
    <property type="match status" value="1"/>
</dbReference>
<dbReference type="GO" id="GO:0007165">
    <property type="term" value="P:signal transduction"/>
    <property type="evidence" value="ECO:0007669"/>
    <property type="project" value="InterPro"/>
</dbReference>
<dbReference type="Gene3D" id="3.30.70.270">
    <property type="match status" value="1"/>
</dbReference>
<keyword evidence="7 8" id="KW-0472">Membrane</keyword>
<reference evidence="12" key="1">
    <citation type="submission" date="2016-10" db="EMBL/GenBank/DDBJ databases">
        <authorList>
            <person name="Varghese N."/>
            <person name="Submissions S."/>
        </authorList>
    </citation>
    <scope>NUCLEOTIDE SEQUENCE [LARGE SCALE GENOMIC DNA]</scope>
    <source>
        <strain evidence="12">NRRL B-59562</strain>
    </source>
</reference>
<name>A0A1H2YWZ0_9PSED</name>
<dbReference type="SMART" id="SM00304">
    <property type="entry name" value="HAMP"/>
    <property type="match status" value="1"/>
</dbReference>
<dbReference type="Pfam" id="PF00672">
    <property type="entry name" value="HAMP"/>
    <property type="match status" value="1"/>
</dbReference>
<evidence type="ECO:0000256" key="8">
    <source>
        <dbReference type="SAM" id="Phobius"/>
    </source>
</evidence>
<dbReference type="InterPro" id="IPR029787">
    <property type="entry name" value="Nucleotide_cyclase"/>
</dbReference>
<dbReference type="RefSeq" id="WP_090227579.1">
    <property type="nucleotide sequence ID" value="NZ_FNNU01000003.1"/>
</dbReference>